<dbReference type="AlphaFoldDB" id="A0A4J2F3Y4"/>
<gene>
    <name evidence="1" type="ORF">SAMEA2658750_01773</name>
</gene>
<proteinExistence type="predicted"/>
<protein>
    <submittedName>
        <fullName evidence="1">Uncharacterized protein</fullName>
    </submittedName>
</protein>
<accession>A0A4J2F3Y4</accession>
<evidence type="ECO:0000313" key="1">
    <source>
        <dbReference type="EMBL" id="VNQ73245.1"/>
    </source>
</evidence>
<organism evidence="1">
    <name type="scientific">Streptococcus pneumoniae</name>
    <dbReference type="NCBI Taxonomy" id="1313"/>
    <lineage>
        <taxon>Bacteria</taxon>
        <taxon>Bacillati</taxon>
        <taxon>Bacillota</taxon>
        <taxon>Bacilli</taxon>
        <taxon>Lactobacillales</taxon>
        <taxon>Streptococcaceae</taxon>
        <taxon>Streptococcus</taxon>
    </lineage>
</organism>
<dbReference type="RefSeq" id="WP_061459484.1">
    <property type="nucleotide sequence ID" value="NZ_JAAAQX010000143.1"/>
</dbReference>
<reference evidence="1" key="1">
    <citation type="submission" date="2019-04" db="EMBL/GenBank/DDBJ databases">
        <authorList>
            <consortium name="Pathogen Informatics"/>
        </authorList>
    </citation>
    <scope>NUCLEOTIDE SEQUENCE</scope>
    <source>
        <strain evidence="1">GPSC33</strain>
    </source>
</reference>
<name>A0A4J2F3Y4_STREE</name>
<dbReference type="EMBL" id="CAATIN010000013">
    <property type="protein sequence ID" value="VNQ73245.1"/>
    <property type="molecule type" value="Genomic_DNA"/>
</dbReference>
<sequence length="62" mass="7093">MKLVEFIKSHDGAILAIERLKNILENEEFIGALECVTDIENHLKLVEIEYLDGMQYLATGEE</sequence>